<feature type="region of interest" description="Disordered" evidence="1">
    <location>
        <begin position="1090"/>
        <end position="1115"/>
    </location>
</feature>
<feature type="region of interest" description="Disordered" evidence="1">
    <location>
        <begin position="401"/>
        <end position="434"/>
    </location>
</feature>
<evidence type="ECO:0000256" key="1">
    <source>
        <dbReference type="SAM" id="MobiDB-lite"/>
    </source>
</evidence>
<accession>U5ENU1</accession>
<dbReference type="EMBL" id="GANO01004987">
    <property type="protein sequence ID" value="JAB54884.1"/>
    <property type="molecule type" value="mRNA"/>
</dbReference>
<reference evidence="2" key="1">
    <citation type="journal article" date="2014" name="Insect Biochem. Mol. Biol.">
        <title>An insight into the sialome of the frog biting fly, Corethrella appendiculata.</title>
        <authorList>
            <person name="Ribeiro J.M.C."/>
            <person name="Chagas A.C."/>
            <person name="Pham V.M."/>
            <person name="Lounibos L.P."/>
            <person name="Calvo E."/>
        </authorList>
    </citation>
    <scope>NUCLEOTIDE SEQUENCE</scope>
    <source>
        <tissue evidence="2">Salivary glands</tissue>
    </source>
</reference>
<protein>
    <submittedName>
        <fullName evidence="2">Putative myosin-g heavy chain</fullName>
    </submittedName>
</protein>
<feature type="region of interest" description="Disordered" evidence="1">
    <location>
        <begin position="236"/>
        <end position="255"/>
    </location>
</feature>
<feature type="compositionally biased region" description="Polar residues" evidence="1">
    <location>
        <begin position="1099"/>
        <end position="1115"/>
    </location>
</feature>
<organism evidence="2">
    <name type="scientific">Corethrella appendiculata</name>
    <dbReference type="NCBI Taxonomy" id="1370023"/>
    <lineage>
        <taxon>Eukaryota</taxon>
        <taxon>Metazoa</taxon>
        <taxon>Ecdysozoa</taxon>
        <taxon>Arthropoda</taxon>
        <taxon>Hexapoda</taxon>
        <taxon>Insecta</taxon>
        <taxon>Pterygota</taxon>
        <taxon>Neoptera</taxon>
        <taxon>Endopterygota</taxon>
        <taxon>Diptera</taxon>
        <taxon>Nematocera</taxon>
        <taxon>Culicoidea</taxon>
        <taxon>Chaoboridae</taxon>
        <taxon>Corethrella</taxon>
    </lineage>
</organism>
<feature type="compositionally biased region" description="Low complexity" evidence="1">
    <location>
        <begin position="407"/>
        <end position="431"/>
    </location>
</feature>
<feature type="region of interest" description="Disordered" evidence="1">
    <location>
        <begin position="176"/>
        <end position="206"/>
    </location>
</feature>
<dbReference type="AlphaFoldDB" id="U5ENU1"/>
<name>U5ENU1_9DIPT</name>
<feature type="compositionally biased region" description="Polar residues" evidence="1">
    <location>
        <begin position="183"/>
        <end position="198"/>
    </location>
</feature>
<proteinExistence type="evidence at transcript level"/>
<evidence type="ECO:0000313" key="2">
    <source>
        <dbReference type="EMBL" id="JAB54884.1"/>
    </source>
</evidence>
<sequence>MTDAIKLTDMQRANIEYERQRHLANWLIESSPHMPKPSTTTTATTAAISAHLTKQKINKKFKQNPIHFFSKIVNSAHNNNNSNHVNNNNNINNIINNNNSNLINNNNNSSNNNNLPPQATTIFTSQTNLPLQIISSSGRDGHKPKLRRFNSHDTSANMFSVAEFENARLARRNELEKQRQRYKMNSLSSGGDCSTGDSKGSKLSHESNVEPLVADTFLERFSLPRVVRLSYASDHLSNSNNHNSSGNQTILSTSSSNESTSNFIIVDSKKKSKSDKLFSQHNGGELFLLYRYMKDYKIYHIYNTKNGAQRKKGLKIPQDFPGYFSLLNDKGAPTATVYTAIVQLVRERVYKFLSVDNISAYTESLGSDTYQQKTHYVKTTAKAGQVYRLLAVFQDSDQKKSLTSHKNSSINSGSVNGGTSSCSNGSASGNSNEKERGKYAQLLGDNRQIYYVSLSTKGKFYEIEQHSPQLLQKCNSLNGNSISNSNQNNSKLPKQLNPECVHRIHNIVMANSSNNLQLPISLKFVSGTNSFSIGNHNHIPEYVTLAKITTETFVVACPIDESDHYSPLNLTKIHITPQMKFAKCILGFENEQRMFANQNVQNLLKFCQFNCDSFTKSIDYDSNLIVPQAVLAASEQQSADDRHHHHHYGKNEIFKKFNFSKLFSSSDKHTSGSGHEKEDSIIFLTKNDLENLESNAKDIAEQQYQSMPVNLNSEKMKVFQTASTSNRTKWFKNLRSNSSDCDNRSNRNSLEISGAVEGIIGGGTAGDKNKNKIASMERYKDMSKLIQERFGDIDLHVAELAASTANANKANSDIGYEDRDTSINESIQKCFSLQNIEMDVKNRHRPDLVNNIKFDAHGDDDRIDIIDSDDVFLPTSSAKNVSNKNTKNQSFMTEKLYNEFHVKTKQYSKSSSSLHQLLHFAVPHKPSVYDMKKRPQHSAQFREKKKSEEVLSFEDLKNMHQDPDADDNEVQYRNGLDDSDLAHDTSSLSILDDLPYSSVRDSIIVQEETDIQRPPSESIYAEICSSSCEQPSTPVSPLAPEFSNNRLAPSNIIKSKVTEGDGGSIKISISSDISTSISNKNVSNISVITTSNPPEPSTRHNSQPIISDNIYNSID</sequence>